<organism evidence="1 2">
    <name type="scientific">Corallococcus exercitus</name>
    <dbReference type="NCBI Taxonomy" id="2316736"/>
    <lineage>
        <taxon>Bacteria</taxon>
        <taxon>Pseudomonadati</taxon>
        <taxon>Myxococcota</taxon>
        <taxon>Myxococcia</taxon>
        <taxon>Myxococcales</taxon>
        <taxon>Cystobacterineae</taxon>
        <taxon>Myxococcaceae</taxon>
        <taxon>Corallococcus</taxon>
    </lineage>
</organism>
<dbReference type="EMBL" id="JABFJV010000047">
    <property type="protein sequence ID" value="NOK33794.1"/>
    <property type="molecule type" value="Genomic_DNA"/>
</dbReference>
<evidence type="ECO:0000313" key="1">
    <source>
        <dbReference type="EMBL" id="NOK33794.1"/>
    </source>
</evidence>
<name>A0A3A8HTK2_9BACT</name>
<dbReference type="RefSeq" id="WP_120527793.1">
    <property type="nucleotide sequence ID" value="NZ_JABFJV010000047.1"/>
</dbReference>
<dbReference type="CDD" id="cd07890">
    <property type="entry name" value="CYTH-like_AC_IV-like"/>
    <property type="match status" value="1"/>
</dbReference>
<dbReference type="SUPFAM" id="SSF55154">
    <property type="entry name" value="CYTH-like phosphatases"/>
    <property type="match status" value="1"/>
</dbReference>
<dbReference type="OrthoDB" id="116396at2"/>
<protein>
    <submittedName>
        <fullName evidence="1">Class IV adenylate cyclase</fullName>
    </submittedName>
</protein>
<proteinExistence type="predicted"/>
<dbReference type="Gene3D" id="2.40.320.10">
    <property type="entry name" value="Hypothetical Protein Pfu-838710-001"/>
    <property type="match status" value="1"/>
</dbReference>
<comment type="caution">
    <text evidence="1">The sequence shown here is derived from an EMBL/GenBank/DDBJ whole genome shotgun (WGS) entry which is preliminary data.</text>
</comment>
<keyword evidence="2" id="KW-1185">Reference proteome</keyword>
<gene>
    <name evidence="1" type="ORF">HMI49_11350</name>
</gene>
<accession>A0A3A8HTK2</accession>
<dbReference type="AlphaFoldDB" id="A0A3A8HTK2"/>
<evidence type="ECO:0000313" key="2">
    <source>
        <dbReference type="Proteomes" id="UP000563426"/>
    </source>
</evidence>
<reference evidence="1 2" key="1">
    <citation type="submission" date="2020-05" db="EMBL/GenBank/DDBJ databases">
        <authorList>
            <person name="Whitworth D."/>
        </authorList>
    </citation>
    <scope>NUCLEOTIDE SEQUENCE [LARGE SCALE GENOMIC DNA]</scope>
    <source>
        <strain evidence="1 2">AB043B</strain>
    </source>
</reference>
<dbReference type="InterPro" id="IPR008173">
    <property type="entry name" value="Adenylyl_cyclase_CyaB"/>
</dbReference>
<sequence>MQELELKSVVDDVSLRRRRVEEAGGTLRFAGTMVDRYYRFASQPPKGGQRLRVRIYQSPGNGWAELTWKGPARLDQGYKEREELTTRVGDEATLRHILERSGFTPHDHVTRDIAWYTFGAATLRFEQFPRMDVLLEVEGPPEHIERAIHATGIPRSRFTADPLAVFIHRFETRTGESARLHEELHEATLCLL</sequence>
<dbReference type="Proteomes" id="UP000563426">
    <property type="component" value="Unassembled WGS sequence"/>
</dbReference>
<dbReference type="InterPro" id="IPR033469">
    <property type="entry name" value="CYTH-like_dom_sf"/>
</dbReference>